<dbReference type="EMBL" id="MN689510">
    <property type="protein sequence ID" value="QGT52631.1"/>
    <property type="molecule type" value="Genomic_DNA"/>
</dbReference>
<organism evidence="1 2">
    <name type="scientific">Lactococcus phage CHPC1182</name>
    <dbReference type="NCBI Taxonomy" id="2675242"/>
    <lineage>
        <taxon>Viruses</taxon>
        <taxon>Duplodnaviria</taxon>
        <taxon>Heunggongvirae</taxon>
        <taxon>Uroviricota</taxon>
        <taxon>Caudoviricetes</taxon>
        <taxon>Ceduovirus</taxon>
        <taxon>Ceduovirus CHPC1182</taxon>
    </lineage>
</organism>
<protein>
    <submittedName>
        <fullName evidence="1">Uncharacterized protein</fullName>
    </submittedName>
</protein>
<proteinExistence type="predicted"/>
<sequence>MEVFQLTIIDDLKAINKDIKKAKNFKWQTKRASYWLVRLKNIYPDYEFKTYVKPLHDKNIIFIDYKVKEVY</sequence>
<evidence type="ECO:0000313" key="1">
    <source>
        <dbReference type="EMBL" id="QGT52631.1"/>
    </source>
</evidence>
<dbReference type="Proteomes" id="UP000425681">
    <property type="component" value="Segment"/>
</dbReference>
<evidence type="ECO:0000313" key="2">
    <source>
        <dbReference type="Proteomes" id="UP000425681"/>
    </source>
</evidence>
<name>A0A650ET20_9CAUD</name>
<reference evidence="1 2" key="1">
    <citation type="submission" date="2019-11" db="EMBL/GenBank/DDBJ databases">
        <title>Genome Sequences of 31 Lactococcus lactis Bacteriophages Isolated from Foods.</title>
        <authorList>
            <person name="Marcelli B."/>
            <person name="de Jong A."/>
            <person name="Kuipers O.P."/>
        </authorList>
    </citation>
    <scope>NUCLEOTIDE SEQUENCE [LARGE SCALE GENOMIC DNA]</scope>
</reference>
<accession>A0A650ET20</accession>
<keyword evidence="2" id="KW-1185">Reference proteome</keyword>
<gene>
    <name evidence="1" type="ORF">CHPC1182_000285</name>
</gene>